<organism evidence="1 2">
    <name type="scientific">Micromonospora acroterricola</name>
    <dbReference type="NCBI Taxonomy" id="2202421"/>
    <lineage>
        <taxon>Bacteria</taxon>
        <taxon>Bacillati</taxon>
        <taxon>Actinomycetota</taxon>
        <taxon>Actinomycetes</taxon>
        <taxon>Micromonosporales</taxon>
        <taxon>Micromonosporaceae</taxon>
        <taxon>Micromonospora</taxon>
    </lineage>
</organism>
<accession>A0A317CYB3</accession>
<name>A0A317CYB3_9ACTN</name>
<dbReference type="Proteomes" id="UP000245410">
    <property type="component" value="Unassembled WGS sequence"/>
</dbReference>
<dbReference type="OrthoDB" id="3389359at2"/>
<comment type="caution">
    <text evidence="1">The sequence shown here is derived from an EMBL/GenBank/DDBJ whole genome shotgun (WGS) entry which is preliminary data.</text>
</comment>
<dbReference type="EMBL" id="QGKR01000226">
    <property type="protein sequence ID" value="PWR07242.1"/>
    <property type="molecule type" value="Genomic_DNA"/>
</dbReference>
<reference evidence="1 2" key="1">
    <citation type="submission" date="2018-05" db="EMBL/GenBank/DDBJ databases">
        <title>Micromonospora atacamensis sp. nov., a novel actinobacteria isolated from high altitude Atacama Desert soil.</title>
        <authorList>
            <person name="Carro L."/>
            <person name="Golinska P."/>
            <person name="Klenk H.-P."/>
            <person name="Goodfellow M."/>
        </authorList>
    </citation>
    <scope>NUCLEOTIDE SEQUENCE [LARGE SCALE GENOMIC DNA]</scope>
    <source>
        <strain evidence="1 2">5R2A7</strain>
    </source>
</reference>
<gene>
    <name evidence="1" type="ORF">DKT68_19375</name>
</gene>
<protein>
    <submittedName>
        <fullName evidence="1">Uncharacterized protein</fullName>
    </submittedName>
</protein>
<dbReference type="AlphaFoldDB" id="A0A317CYB3"/>
<evidence type="ECO:0000313" key="1">
    <source>
        <dbReference type="EMBL" id="PWR07242.1"/>
    </source>
</evidence>
<keyword evidence="2" id="KW-1185">Reference proteome</keyword>
<proteinExistence type="predicted"/>
<evidence type="ECO:0000313" key="2">
    <source>
        <dbReference type="Proteomes" id="UP000245410"/>
    </source>
</evidence>
<dbReference type="RefSeq" id="WP_109818827.1">
    <property type="nucleotide sequence ID" value="NZ_QGKR01000226.1"/>
</dbReference>
<sequence length="70" mass="7891">MLEAWGLTLTADIARQVREWRADGYSWRAIAACADDTWGTDSGGNQLFDEDLCRESARLLSEDLNADPWN</sequence>